<dbReference type="EMBL" id="BMGJ01000017">
    <property type="protein sequence ID" value="GGD75989.1"/>
    <property type="molecule type" value="Genomic_DNA"/>
</dbReference>
<dbReference type="InterPro" id="IPR004449">
    <property type="entry name" value="SixA"/>
</dbReference>
<proteinExistence type="predicted"/>
<dbReference type="Gene3D" id="3.40.50.1240">
    <property type="entry name" value="Phosphoglycerate mutase-like"/>
    <property type="match status" value="1"/>
</dbReference>
<dbReference type="InterPro" id="IPR013078">
    <property type="entry name" value="His_Pase_superF_clade-1"/>
</dbReference>
<keyword evidence="1" id="KW-0378">Hydrolase</keyword>
<dbReference type="Pfam" id="PF00300">
    <property type="entry name" value="His_Phos_1"/>
    <property type="match status" value="1"/>
</dbReference>
<evidence type="ECO:0000313" key="3">
    <source>
        <dbReference type="Proteomes" id="UP000614272"/>
    </source>
</evidence>
<dbReference type="SUPFAM" id="SSF53254">
    <property type="entry name" value="Phosphoglycerate mutase-like"/>
    <property type="match status" value="1"/>
</dbReference>
<dbReference type="RefSeq" id="WP_099036585.1">
    <property type="nucleotide sequence ID" value="NZ_BMGJ01000017.1"/>
</dbReference>
<keyword evidence="3" id="KW-1185">Reference proteome</keyword>
<dbReference type="SMART" id="SM00855">
    <property type="entry name" value="PGAM"/>
    <property type="match status" value="1"/>
</dbReference>
<organism evidence="2 3">
    <name type="scientific">Lacimicrobium alkaliphilum</name>
    <dbReference type="NCBI Taxonomy" id="1526571"/>
    <lineage>
        <taxon>Bacteria</taxon>
        <taxon>Pseudomonadati</taxon>
        <taxon>Pseudomonadota</taxon>
        <taxon>Gammaproteobacteria</taxon>
        <taxon>Alteromonadales</taxon>
        <taxon>Alteromonadaceae</taxon>
        <taxon>Lacimicrobium</taxon>
    </lineage>
</organism>
<gene>
    <name evidence="2" type="ORF">GCM10011357_33760</name>
</gene>
<dbReference type="PANTHER" id="PTHR20935">
    <property type="entry name" value="PHOSPHOGLYCERATE MUTASE-RELATED"/>
    <property type="match status" value="1"/>
</dbReference>
<sequence length="154" mass="17287">MQIFIMRHGEAQSRFSQDASRELTSQGTAESVATGLWLHQSAAEMDLAIVSPYIRARQTLKAIQRKLPVNEVIHTEDVTPYGNADEFYDYLLALRETRPELKRVLIVSHMPFVSALVDALCGQQHSLLFATAGVAELHVLPDEVRASLIRQYIP</sequence>
<name>A0ABQ1RR61_9ALTE</name>
<evidence type="ECO:0000256" key="1">
    <source>
        <dbReference type="ARBA" id="ARBA00022801"/>
    </source>
</evidence>
<dbReference type="PANTHER" id="PTHR20935:SF1">
    <property type="entry name" value="SLL1549 PROTEIN"/>
    <property type="match status" value="1"/>
</dbReference>
<accession>A0ABQ1RR61</accession>
<dbReference type="NCBIfam" id="TIGR00249">
    <property type="entry name" value="sixA"/>
    <property type="match status" value="1"/>
</dbReference>
<protein>
    <submittedName>
        <fullName evidence="2">Phosphohistidine phosphatase SixA</fullName>
    </submittedName>
</protein>
<dbReference type="InterPro" id="IPR029033">
    <property type="entry name" value="His_PPase_superfam"/>
</dbReference>
<dbReference type="CDD" id="cd07067">
    <property type="entry name" value="HP_PGM_like"/>
    <property type="match status" value="1"/>
</dbReference>
<dbReference type="Proteomes" id="UP000614272">
    <property type="component" value="Unassembled WGS sequence"/>
</dbReference>
<reference evidence="3" key="1">
    <citation type="journal article" date="2019" name="Int. J. Syst. Evol. Microbiol.">
        <title>The Global Catalogue of Microorganisms (GCM) 10K type strain sequencing project: providing services to taxonomists for standard genome sequencing and annotation.</title>
        <authorList>
            <consortium name="The Broad Institute Genomics Platform"/>
            <consortium name="The Broad Institute Genome Sequencing Center for Infectious Disease"/>
            <person name="Wu L."/>
            <person name="Ma J."/>
        </authorList>
    </citation>
    <scope>NUCLEOTIDE SEQUENCE [LARGE SCALE GENOMIC DNA]</scope>
    <source>
        <strain evidence="3">CGMCC 1.12923</strain>
    </source>
</reference>
<evidence type="ECO:0000313" key="2">
    <source>
        <dbReference type="EMBL" id="GGD75989.1"/>
    </source>
</evidence>
<comment type="caution">
    <text evidence="2">The sequence shown here is derived from an EMBL/GenBank/DDBJ whole genome shotgun (WGS) entry which is preliminary data.</text>
</comment>
<dbReference type="InterPro" id="IPR051021">
    <property type="entry name" value="Mito_Ser/Thr_phosphatase"/>
</dbReference>